<dbReference type="STRING" id="634177.GLX_27490"/>
<dbReference type="Pfam" id="PF00535">
    <property type="entry name" value="Glycos_transf_2"/>
    <property type="match status" value="1"/>
</dbReference>
<dbReference type="Gene3D" id="3.90.550.10">
    <property type="entry name" value="Spore Coat Polysaccharide Biosynthesis Protein SpsA, Chain A"/>
    <property type="match status" value="1"/>
</dbReference>
<dbReference type="GO" id="GO:0016760">
    <property type="term" value="F:cellulose synthase (UDP-forming) activity"/>
    <property type="evidence" value="ECO:0007669"/>
    <property type="project" value="UniProtKB-EC"/>
</dbReference>
<evidence type="ECO:0000259" key="17">
    <source>
        <dbReference type="Pfam" id="PF07238"/>
    </source>
</evidence>
<keyword evidence="14" id="KW-0973">c-di-GMP</keyword>
<dbReference type="UniPathway" id="UPA00694"/>
<evidence type="ECO:0000313" key="19">
    <source>
        <dbReference type="Proteomes" id="UP000009044"/>
    </source>
</evidence>
<keyword evidence="6 14" id="KW-0997">Cell inner membrane</keyword>
<dbReference type="SUPFAM" id="SSF53448">
    <property type="entry name" value="Nucleotide-diphospho-sugar transferases"/>
    <property type="match status" value="1"/>
</dbReference>
<feature type="domain" description="Glycosyltransferase 2-like" evidence="16">
    <location>
        <begin position="148"/>
        <end position="314"/>
    </location>
</feature>
<evidence type="ECO:0000256" key="6">
    <source>
        <dbReference type="ARBA" id="ARBA00022519"/>
    </source>
</evidence>
<comment type="similarity">
    <text evidence="3">In the N-terminal section; belongs to the glycosyltransferase 2 family.</text>
</comment>
<dbReference type="NCBIfam" id="TIGR03030">
    <property type="entry name" value="CelA"/>
    <property type="match status" value="1"/>
</dbReference>
<feature type="transmembrane region" description="Helical" evidence="14">
    <location>
        <begin position="69"/>
        <end position="86"/>
    </location>
</feature>
<name>G2I3J4_KOMMN</name>
<dbReference type="GO" id="GO:0005886">
    <property type="term" value="C:plasma membrane"/>
    <property type="evidence" value="ECO:0007669"/>
    <property type="project" value="UniProtKB-SubCell"/>
</dbReference>
<evidence type="ECO:0000259" key="16">
    <source>
        <dbReference type="Pfam" id="PF00535"/>
    </source>
</evidence>
<keyword evidence="9 14" id="KW-0812">Transmembrane</keyword>
<keyword evidence="12 14" id="KW-0472">Membrane</keyword>
<evidence type="ECO:0000256" key="11">
    <source>
        <dbReference type="ARBA" id="ARBA00022989"/>
    </source>
</evidence>
<keyword evidence="7 14" id="KW-0328">Glycosyltransferase</keyword>
<feature type="region of interest" description="Disordered" evidence="15">
    <location>
        <begin position="773"/>
        <end position="792"/>
    </location>
</feature>
<feature type="transmembrane region" description="Helical" evidence="14">
    <location>
        <begin position="507"/>
        <end position="529"/>
    </location>
</feature>
<keyword evidence="8 14" id="KW-0808">Transferase</keyword>
<feature type="transmembrane region" description="Helical" evidence="14">
    <location>
        <begin position="46"/>
        <end position="62"/>
    </location>
</feature>
<keyword evidence="5 14" id="KW-1003">Cell membrane</keyword>
<gene>
    <name evidence="18" type="ordered locus">GLX_27490</name>
</gene>
<evidence type="ECO:0000256" key="5">
    <source>
        <dbReference type="ARBA" id="ARBA00022475"/>
    </source>
</evidence>
<dbReference type="InterPro" id="IPR003920">
    <property type="entry name" value="Cell_synth_B"/>
</dbReference>
<dbReference type="RefSeq" id="WP_014106652.1">
    <property type="nucleotide sequence ID" value="NC_016027.1"/>
</dbReference>
<dbReference type="HOGENOM" id="CLU_003556_0_1_5"/>
<evidence type="ECO:0000256" key="3">
    <source>
        <dbReference type="ARBA" id="ARBA00010003"/>
    </source>
</evidence>
<evidence type="ECO:0000256" key="10">
    <source>
        <dbReference type="ARBA" id="ARBA00022916"/>
    </source>
</evidence>
<dbReference type="CDD" id="cd06421">
    <property type="entry name" value="CESA_CelA_like"/>
    <property type="match status" value="1"/>
</dbReference>
<sequence>MTKAVAARITELMDQIGTGRVPAWAPIVVGVAMMSFVGSIALLPDLQGMISIGTVLLLLVLNRFKGRGITIFLMMLSLLVSLRYLVWRLTSTIEFHGWIQSFLAILLLLAEVYALVTLCLSYFQMAWPLRRKEHPLPEDPATWPNVDVYIPSYNEDLDLVRSTVLGALELDWPEDKLNVYILDDGRRVTFRDFALESGAGYIIRSENSHAKAGNLNHALKITDGQFAVIFDCDHVPTRGFLKRTIGWMIADPNLALLQTPHHFYAPDPFQRNLVSGAHVPPEGNMFYGLVQDGNDFWDATFFCGSCAVIRRSAVLGIGGFATETVTEDAHTALKMQRRGWRTAYLREPLAGGLATERLILHIGQRVRWARGMLQIMRLDNPLLGRGLRWEQRLCYLSAMSHFLFAIPRVTFLISPLAYLFLGENIIAASPLAISVYALPHIFHSILTLSRIEGRWRYSFWSEIYETSLALFLIRITIVTLLQPHKGKFNVTDKGGLLEKSYFDFSAVYPNVILASILFIAFLRGVFGIVWQFHDRLALQSFALNTLWVVISLIIVLASIAVGRETRQTRSAPRITVTLPIRVSDREGRGFAAHTHDISLGGLGIDIHWPVDVPAPDEVMVEYVNERDRIHTTVPARVLSMGERSMRLQWVRRDLQDESQIVDMVFGRNDAWANWADFEPDRPLRSITMVIRSIGGLFKWRAREAPRNVADEEEAAVPVVEEKLEKQSLVLKPVRRSARNGAAASAAFLVAFAALCPVAMAQVQPATASAAMGDQEGVSAETPFGDSNTGTVPEAVPTIDQAVADRISDTEVTRTLSFRNLGATTGPLTLRGYSPLQGLDVIVPANRVVTHAKLTISGALSPSLLPEASAVTVTLNEQYIGTIKVDPDHPQFGPLTFDIDPLYFTGDNKLNFRFAGEYRRDCNDLFNEILWARISDMSQITLTTVRIAPARKLSRLPAPFFDPNLRTTLRVPMVLPDTASTSSLKAAGLVSSWFGKIADFRKLSFPVYTAIPASGNAVEVGENLPVDDAGTRPRGPMLAEIANPNDRWGTILVVTGRNAQEVEVAARALVFATDTLGGVASKVVEDVSLEARQPYDAPAFIPIDRVVRFGELVGAADLQGGGFSPEGMTLPFHLPPDLYTWRGRPFLMDMWIRAPGGPVVDLETSRVDVSLNNNYLQSYTLSPPGLWQRWSQRMVNLHAGAVGHTTALPTWLLFGQNQLQFKFDARPIDRGACRRTPGDIHMSVDSDSTLDFRRGYHFAELPNLSYFAEAAFPFSRMADLSETTVVLPSQINAGTAGAFLDLMGFFGASTWYPASGVQIVTADQIEANPPAGDIIVLGTAAQLGNATRLLSHSPYVIKDSHIQIGEHMGLQGIWYLFQDRDHAGLKNGVTAKLNAPIVEAGLMLAAQSPYDRARSIIAFTGDTPEQIHDLVLSLRNKTDLPSLQGDLVIKNGDRFTSYRTAPTYTVGSLPLWVRADWYLSRHPFALYLTGLVGVGLAALGIRGWLRHLSRKRIEKEELTGEL</sequence>
<evidence type="ECO:0000256" key="2">
    <source>
        <dbReference type="ARBA" id="ARBA00005186"/>
    </source>
</evidence>
<dbReference type="PRINTS" id="PR01440">
    <property type="entry name" value="CELLSNTHASEB"/>
</dbReference>
<evidence type="ECO:0000313" key="18">
    <source>
        <dbReference type="EMBL" id="BAK85161.1"/>
    </source>
</evidence>
<dbReference type="EC" id="2.4.1.12" evidence="14"/>
<dbReference type="GO" id="GO:0035438">
    <property type="term" value="F:cyclic-di-GMP binding"/>
    <property type="evidence" value="ECO:0007669"/>
    <property type="project" value="InterPro"/>
</dbReference>
<feature type="domain" description="PilZ" evidence="17">
    <location>
        <begin position="567"/>
        <end position="666"/>
    </location>
</feature>
<dbReference type="GO" id="GO:0006011">
    <property type="term" value="P:UDP-alpha-D-glucose metabolic process"/>
    <property type="evidence" value="ECO:0007669"/>
    <property type="project" value="InterPro"/>
</dbReference>
<feature type="transmembrane region" description="Helical" evidence="14">
    <location>
        <begin position="393"/>
        <end position="413"/>
    </location>
</feature>
<dbReference type="Pfam" id="PF03552">
    <property type="entry name" value="Cellulose_synt"/>
    <property type="match status" value="1"/>
</dbReference>
<dbReference type="PANTHER" id="PTHR43867">
    <property type="entry name" value="CELLULOSE SYNTHASE CATALYTIC SUBUNIT A [UDP-FORMING]"/>
    <property type="match status" value="1"/>
</dbReference>
<dbReference type="Pfam" id="PF07238">
    <property type="entry name" value="PilZ"/>
    <property type="match status" value="1"/>
</dbReference>
<protein>
    <recommendedName>
        <fullName evidence="14">Cellulose synthase</fullName>
        <ecNumber evidence="14">2.4.1.12</ecNumber>
    </recommendedName>
</protein>
<accession>G2I3J4</accession>
<comment type="similarity">
    <text evidence="4">In the C-terminal section; belongs to the AcsB/BcsB family.</text>
</comment>
<evidence type="ECO:0000256" key="14">
    <source>
        <dbReference type="RuleBase" id="RU365020"/>
    </source>
</evidence>
<comment type="cofactor">
    <cofactor evidence="14">
        <name>Mg(2+)</name>
        <dbReference type="ChEBI" id="CHEBI:18420"/>
    </cofactor>
</comment>
<organism evidence="18 19">
    <name type="scientific">Komagataeibacter medellinensis (strain NBRC 3288 / BCRC 11682 / LMG 1693 / Kondo 51)</name>
    <name type="common">Gluconacetobacter medellinensis</name>
    <dbReference type="NCBI Taxonomy" id="634177"/>
    <lineage>
        <taxon>Bacteria</taxon>
        <taxon>Pseudomonadati</taxon>
        <taxon>Pseudomonadota</taxon>
        <taxon>Alphaproteobacteria</taxon>
        <taxon>Acetobacterales</taxon>
        <taxon>Acetobacteraceae</taxon>
        <taxon>Komagataeibacter</taxon>
    </lineage>
</organism>
<dbReference type="PANTHER" id="PTHR43867:SF2">
    <property type="entry name" value="CELLULOSE SYNTHASE CATALYTIC SUBUNIT A [UDP-FORMING]"/>
    <property type="match status" value="1"/>
</dbReference>
<keyword evidence="10 14" id="KW-0135">Cellulose biosynthesis</keyword>
<evidence type="ECO:0000256" key="13">
    <source>
        <dbReference type="ARBA" id="ARBA00048682"/>
    </source>
</evidence>
<feature type="transmembrane region" description="Helical" evidence="14">
    <location>
        <begin position="425"/>
        <end position="442"/>
    </location>
</feature>
<comment type="pathway">
    <text evidence="2 14">Glycan metabolism; bacterial cellulose biosynthesis.</text>
</comment>
<comment type="catalytic activity">
    <reaction evidence="13 14">
        <text>[(1-&gt;4)-beta-D-glucosyl](n) + UDP-alpha-D-glucose = [(1-&gt;4)-beta-D-glucosyl](n+1) + UDP + H(+)</text>
        <dbReference type="Rhea" id="RHEA:19929"/>
        <dbReference type="Rhea" id="RHEA-COMP:10033"/>
        <dbReference type="Rhea" id="RHEA-COMP:10034"/>
        <dbReference type="ChEBI" id="CHEBI:15378"/>
        <dbReference type="ChEBI" id="CHEBI:18246"/>
        <dbReference type="ChEBI" id="CHEBI:58223"/>
        <dbReference type="ChEBI" id="CHEBI:58885"/>
        <dbReference type="EC" id="2.4.1.12"/>
    </reaction>
</comment>
<reference evidence="19" key="1">
    <citation type="journal article" date="2011" name="J. Bacteriol.">
        <title>Complete genome sequence of NBRC 3288, a unique cellulose-nonproducing strain of Gluconacetobacter xylinus isolated from vinegar.</title>
        <authorList>
            <person name="Ogino H."/>
            <person name="Azuma Y."/>
            <person name="Hosoyama A."/>
            <person name="Nakazawa H."/>
            <person name="Matsutani M."/>
            <person name="Hasegawa A."/>
            <person name="Otsuyama K."/>
            <person name="Matsushita K."/>
            <person name="Fujita N."/>
            <person name="Shirai M."/>
        </authorList>
    </citation>
    <scope>NUCLEOTIDE SEQUENCE [LARGE SCALE GENOMIC DNA]</scope>
    <source>
        <strain evidence="19">NBRC 3288 / BCRC 11682 / LMG 1693</strain>
    </source>
</reference>
<evidence type="ECO:0000256" key="9">
    <source>
        <dbReference type="ARBA" id="ARBA00022692"/>
    </source>
</evidence>
<dbReference type="InterPro" id="IPR003919">
    <property type="entry name" value="Cell_synth_A"/>
</dbReference>
<keyword evidence="11 14" id="KW-1133">Transmembrane helix</keyword>
<dbReference type="Pfam" id="PF03170">
    <property type="entry name" value="BcsB"/>
    <property type="match status" value="1"/>
</dbReference>
<dbReference type="SUPFAM" id="SSF141371">
    <property type="entry name" value="PilZ domain-like"/>
    <property type="match status" value="1"/>
</dbReference>
<comment type="subcellular location">
    <subcellularLocation>
        <location evidence="1">Cell inner membrane</location>
        <topology evidence="1">Multi-pass membrane protein</topology>
    </subcellularLocation>
</comment>
<feature type="transmembrane region" description="Helical" evidence="14">
    <location>
        <begin position="541"/>
        <end position="561"/>
    </location>
</feature>
<proteinExistence type="inferred from homology"/>
<feature type="transmembrane region" description="Helical" evidence="14">
    <location>
        <begin position="1483"/>
        <end position="1504"/>
    </location>
</feature>
<dbReference type="Gene3D" id="2.40.10.220">
    <property type="entry name" value="predicted glycosyltransferase like domains"/>
    <property type="match status" value="1"/>
</dbReference>
<dbReference type="GO" id="GO:0030244">
    <property type="term" value="P:cellulose biosynthetic process"/>
    <property type="evidence" value="ECO:0007669"/>
    <property type="project" value="UniProtKB-KW"/>
</dbReference>
<feature type="transmembrane region" description="Helical" evidence="14">
    <location>
        <begin position="98"/>
        <end position="123"/>
    </location>
</feature>
<evidence type="ECO:0000256" key="8">
    <source>
        <dbReference type="ARBA" id="ARBA00022679"/>
    </source>
</evidence>
<dbReference type="KEGG" id="gxy:GLX_27490"/>
<dbReference type="InterPro" id="IPR029044">
    <property type="entry name" value="Nucleotide-diphossugar_trans"/>
</dbReference>
<dbReference type="InterPro" id="IPR005150">
    <property type="entry name" value="Cellulose_synth"/>
</dbReference>
<dbReference type="InterPro" id="IPR050321">
    <property type="entry name" value="Glycosyltr_2/OpgH_subfam"/>
</dbReference>
<dbReference type="Gene3D" id="2.60.120.260">
    <property type="entry name" value="Galactose-binding domain-like"/>
    <property type="match status" value="2"/>
</dbReference>
<evidence type="ECO:0000256" key="4">
    <source>
        <dbReference type="ARBA" id="ARBA00010653"/>
    </source>
</evidence>
<feature type="transmembrane region" description="Helical" evidence="14">
    <location>
        <begin position="21"/>
        <end position="40"/>
    </location>
</feature>
<dbReference type="InterPro" id="IPR001173">
    <property type="entry name" value="Glyco_trans_2-like"/>
</dbReference>
<evidence type="ECO:0000256" key="12">
    <source>
        <dbReference type="ARBA" id="ARBA00023136"/>
    </source>
</evidence>
<evidence type="ECO:0000256" key="15">
    <source>
        <dbReference type="SAM" id="MobiDB-lite"/>
    </source>
</evidence>
<dbReference type="PATRIC" id="fig|634177.7.peg.3062"/>
<dbReference type="Proteomes" id="UP000009044">
    <property type="component" value="Chromosome"/>
</dbReference>
<dbReference type="EMBL" id="AP012159">
    <property type="protein sequence ID" value="BAK85161.1"/>
    <property type="molecule type" value="Genomic_DNA"/>
</dbReference>
<dbReference type="eggNOG" id="COG1215">
    <property type="taxonomic scope" value="Bacteria"/>
</dbReference>
<evidence type="ECO:0000256" key="7">
    <source>
        <dbReference type="ARBA" id="ARBA00022676"/>
    </source>
</evidence>
<dbReference type="InterPro" id="IPR018513">
    <property type="entry name" value="Cell_synthase_bac"/>
</dbReference>
<dbReference type="InterPro" id="IPR009875">
    <property type="entry name" value="PilZ_domain"/>
</dbReference>
<evidence type="ECO:0000256" key="1">
    <source>
        <dbReference type="ARBA" id="ARBA00004429"/>
    </source>
</evidence>